<comment type="caution">
    <text evidence="2">The sequence shown here is derived from an EMBL/GenBank/DDBJ whole genome shotgun (WGS) entry which is preliminary data.</text>
</comment>
<dbReference type="Proteomes" id="UP000326852">
    <property type="component" value="Unassembled WGS sequence"/>
</dbReference>
<keyword evidence="3" id="KW-1185">Reference proteome</keyword>
<sequence length="85" mass="8987">MRIYGDIGRVGTRSGAAGAKGREGLPPQLGPGQVYAMKSGWVFHTGPCQIVRRTWDFNPEGLLVIDAEGADGRRQCGSCAAAPKD</sequence>
<organism evidence="2 3">
    <name type="scientific">Arthrobacter yangruifuii</name>
    <dbReference type="NCBI Taxonomy" id="2606616"/>
    <lineage>
        <taxon>Bacteria</taxon>
        <taxon>Bacillati</taxon>
        <taxon>Actinomycetota</taxon>
        <taxon>Actinomycetes</taxon>
        <taxon>Micrococcales</taxon>
        <taxon>Micrococcaceae</taxon>
        <taxon>Arthrobacter</taxon>
    </lineage>
</organism>
<accession>A0A5N6MUV6</accession>
<dbReference type="EMBL" id="VTFX01000001">
    <property type="protein sequence ID" value="KAD4059888.1"/>
    <property type="molecule type" value="Genomic_DNA"/>
</dbReference>
<evidence type="ECO:0000313" key="2">
    <source>
        <dbReference type="EMBL" id="KAD4059888.1"/>
    </source>
</evidence>
<evidence type="ECO:0000256" key="1">
    <source>
        <dbReference type="SAM" id="MobiDB-lite"/>
    </source>
</evidence>
<reference evidence="2 3" key="1">
    <citation type="submission" date="2019-08" db="EMBL/GenBank/DDBJ databases">
        <title>Arthrobacter sp. nov., isolated from plateau pika and Tibetan wild ass.</title>
        <authorList>
            <person name="Ge Y."/>
        </authorList>
    </citation>
    <scope>NUCLEOTIDE SEQUENCE [LARGE SCALE GENOMIC DNA]</scope>
    <source>
        <strain evidence="2 3">785</strain>
    </source>
</reference>
<dbReference type="AlphaFoldDB" id="A0A5N6MUV6"/>
<feature type="region of interest" description="Disordered" evidence="1">
    <location>
        <begin position="1"/>
        <end position="27"/>
    </location>
</feature>
<gene>
    <name evidence="2" type="ORF">GD627_02035</name>
</gene>
<name>A0A5N6MUV6_9MICC</name>
<proteinExistence type="predicted"/>
<evidence type="ECO:0000313" key="3">
    <source>
        <dbReference type="Proteomes" id="UP000326852"/>
    </source>
</evidence>
<protein>
    <submittedName>
        <fullName evidence="2">Uncharacterized protein</fullName>
    </submittedName>
</protein>
<dbReference type="RefSeq" id="WP_152271148.1">
    <property type="nucleotide sequence ID" value="NZ_VTFX01000001.1"/>
</dbReference>